<feature type="transmembrane region" description="Helical" evidence="1">
    <location>
        <begin position="37"/>
        <end position="57"/>
    </location>
</feature>
<dbReference type="Proteomes" id="UP000688137">
    <property type="component" value="Unassembled WGS sequence"/>
</dbReference>
<keyword evidence="1" id="KW-0812">Transmembrane</keyword>
<evidence type="ECO:0000313" key="2">
    <source>
        <dbReference type="EMBL" id="CAD8101772.1"/>
    </source>
</evidence>
<keyword evidence="3" id="KW-1185">Reference proteome</keyword>
<keyword evidence="1" id="KW-0472">Membrane</keyword>
<dbReference type="AlphaFoldDB" id="A0A8S1PEL1"/>
<feature type="transmembrane region" description="Helical" evidence="1">
    <location>
        <begin position="6"/>
        <end position="28"/>
    </location>
</feature>
<evidence type="ECO:0000256" key="1">
    <source>
        <dbReference type="SAM" id="Phobius"/>
    </source>
</evidence>
<comment type="caution">
    <text evidence="2">The sequence shown here is derived from an EMBL/GenBank/DDBJ whole genome shotgun (WGS) entry which is preliminary data.</text>
</comment>
<organism evidence="2 3">
    <name type="scientific">Paramecium primaurelia</name>
    <dbReference type="NCBI Taxonomy" id="5886"/>
    <lineage>
        <taxon>Eukaryota</taxon>
        <taxon>Sar</taxon>
        <taxon>Alveolata</taxon>
        <taxon>Ciliophora</taxon>
        <taxon>Intramacronucleata</taxon>
        <taxon>Oligohymenophorea</taxon>
        <taxon>Peniculida</taxon>
        <taxon>Parameciidae</taxon>
        <taxon>Paramecium</taxon>
    </lineage>
</organism>
<keyword evidence="1" id="KW-1133">Transmembrane helix</keyword>
<name>A0A8S1PEL1_PARPR</name>
<accession>A0A8S1PEL1</accession>
<dbReference type="EMBL" id="CAJJDM010000119">
    <property type="protein sequence ID" value="CAD8101772.1"/>
    <property type="molecule type" value="Genomic_DNA"/>
</dbReference>
<reference evidence="2" key="1">
    <citation type="submission" date="2021-01" db="EMBL/GenBank/DDBJ databases">
        <authorList>
            <consortium name="Genoscope - CEA"/>
            <person name="William W."/>
        </authorList>
    </citation>
    <scope>NUCLEOTIDE SEQUENCE</scope>
</reference>
<evidence type="ECO:0000313" key="3">
    <source>
        <dbReference type="Proteomes" id="UP000688137"/>
    </source>
</evidence>
<sequence length="127" mass="13983">MATALGLGYGTIAILAGFVLALLITFFFGRSTRSPELVCLLTMLIPIILIIIFTASPKKSQILTDSDQVDSYLPVDIFAMVFGIVSALGALLCILGHYYFQGLRAIRISSQLEMERDKQKLERKKPA</sequence>
<protein>
    <submittedName>
        <fullName evidence="2">Uncharacterized protein</fullName>
    </submittedName>
</protein>
<proteinExistence type="predicted"/>
<feature type="transmembrane region" description="Helical" evidence="1">
    <location>
        <begin position="77"/>
        <end position="100"/>
    </location>
</feature>
<gene>
    <name evidence="2" type="ORF">PPRIM_AZ9-3.1.T1160125</name>
</gene>